<dbReference type="SUPFAM" id="SSF69318">
    <property type="entry name" value="Integrin alpha N-terminal domain"/>
    <property type="match status" value="2"/>
</dbReference>
<keyword evidence="3" id="KW-0732">Signal</keyword>
<protein>
    <submittedName>
        <fullName evidence="7">VCBS repeat-containing protein</fullName>
    </submittedName>
</protein>
<evidence type="ECO:0000256" key="4">
    <source>
        <dbReference type="ARBA" id="ARBA00022989"/>
    </source>
</evidence>
<dbReference type="Gene3D" id="2.130.10.130">
    <property type="entry name" value="Integrin alpha, N-terminal"/>
    <property type="match status" value="1"/>
</dbReference>
<dbReference type="OrthoDB" id="5420232at2"/>
<feature type="region of interest" description="Disordered" evidence="6">
    <location>
        <begin position="181"/>
        <end position="214"/>
    </location>
</feature>
<feature type="compositionally biased region" description="Low complexity" evidence="6">
    <location>
        <begin position="68"/>
        <end position="78"/>
    </location>
</feature>
<name>A0A4U1IXR3_9BACT</name>
<accession>A0A4U1IXR3</accession>
<proteinExistence type="predicted"/>
<sequence length="741" mass="78920">MKPTRTWYRASVPNPSIFRPRTYMTPASSRAISTVERSRGAEWFPAGAEGAATGSDGGGSSGRGSAGCEGAASSGEAAPSTRGARRQRRARAARLSWVRKARFSVADARMTHRGRTRRPYHDRMKFDILGPAAAGGGRGSFLLRDKDDMTHMRSFHPSMSGRGKPLLSLLLASGLSLAAASCGESEGRPGGRTGGSTTGGTRNTTCEKGESKGEVAAPEYKMTLGGETSWFASPVVRDLDGDGNRELIAAYDSVFVHDAEGNVLAKAEGGEGRVYAPHVVADLEGDGLVDIVYGSDHEVWAYEWKDKTLVPKAGFPASTTTANNAPEVRGMAAGDLDGDGVLEIVVTTTQTASTEDGGAQVFVFRADGSLHQPAGIGFPAWPRYNALTGAGNDADRNGMGHSGYGCYGLNVAVGNIDDDPELEVLATYDNHHIQAFDHDGVAIDAAPFFTNRANEFEGERLTWGQFIRWADPKVEADHYNLHTGEWPHPSFAEWLQWTASPPNVVDLDGDGKNEVLGVPNIEKNEPYETQAYAIMVLEGAHGDGSRSAMRKPGWETLPRGEKPIEVEGYYPPGGVPAATTVNIQGDDKPEIVAPFNDGFVYAFGADAKQIWRFNYTHGKAIMFATEVTVADLNQDGSPELMFATYGDPNVLDSGYLVILGADGTLLHDVPLHNTGEQNGNGNGAPAAPAIGDLDGDGQVEIFVQTFEHGLDVFTVPGSAENCLLWSTARGGPLRMGQPNGD</sequence>
<evidence type="ECO:0000256" key="3">
    <source>
        <dbReference type="ARBA" id="ARBA00022729"/>
    </source>
</evidence>
<evidence type="ECO:0000256" key="1">
    <source>
        <dbReference type="ARBA" id="ARBA00004167"/>
    </source>
</evidence>
<organism evidence="7 8">
    <name type="scientific">Polyangium fumosum</name>
    <dbReference type="NCBI Taxonomy" id="889272"/>
    <lineage>
        <taxon>Bacteria</taxon>
        <taxon>Pseudomonadati</taxon>
        <taxon>Myxococcota</taxon>
        <taxon>Polyangia</taxon>
        <taxon>Polyangiales</taxon>
        <taxon>Polyangiaceae</taxon>
        <taxon>Polyangium</taxon>
    </lineage>
</organism>
<keyword evidence="5" id="KW-0472">Membrane</keyword>
<feature type="region of interest" description="Disordered" evidence="6">
    <location>
        <begin position="47"/>
        <end position="91"/>
    </location>
</feature>
<dbReference type="InterPro" id="IPR013517">
    <property type="entry name" value="FG-GAP"/>
</dbReference>
<dbReference type="Pfam" id="PF13517">
    <property type="entry name" value="FG-GAP_3"/>
    <property type="match status" value="2"/>
</dbReference>
<reference evidence="7 8" key="1">
    <citation type="submission" date="2019-04" db="EMBL/GenBank/DDBJ databases">
        <authorList>
            <person name="Li Y."/>
            <person name="Wang J."/>
        </authorList>
    </citation>
    <scope>NUCLEOTIDE SEQUENCE [LARGE SCALE GENOMIC DNA]</scope>
    <source>
        <strain evidence="7 8">DSM 14668</strain>
    </source>
</reference>
<feature type="compositionally biased region" description="Gly residues" evidence="6">
    <location>
        <begin position="188"/>
        <end position="198"/>
    </location>
</feature>
<evidence type="ECO:0000313" key="7">
    <source>
        <dbReference type="EMBL" id="TKC99401.1"/>
    </source>
</evidence>
<comment type="subcellular location">
    <subcellularLocation>
        <location evidence="1">Membrane</location>
        <topology evidence="1">Single-pass membrane protein</topology>
    </subcellularLocation>
</comment>
<dbReference type="PANTHER" id="PTHR21419:SF23">
    <property type="entry name" value="PROTEIN DEFECTIVE IN EXINE FORMATION 1"/>
    <property type="match status" value="1"/>
</dbReference>
<feature type="region of interest" description="Disordered" evidence="6">
    <location>
        <begin position="1"/>
        <end position="31"/>
    </location>
</feature>
<feature type="compositionally biased region" description="Gly residues" evidence="6">
    <location>
        <begin position="55"/>
        <end position="67"/>
    </location>
</feature>
<evidence type="ECO:0000256" key="2">
    <source>
        <dbReference type="ARBA" id="ARBA00022692"/>
    </source>
</evidence>
<keyword evidence="4" id="KW-1133">Transmembrane helix</keyword>
<evidence type="ECO:0000313" key="8">
    <source>
        <dbReference type="Proteomes" id="UP000309215"/>
    </source>
</evidence>
<dbReference type="EMBL" id="SSMQ01000057">
    <property type="protein sequence ID" value="TKC99401.1"/>
    <property type="molecule type" value="Genomic_DNA"/>
</dbReference>
<dbReference type="InterPro" id="IPR045232">
    <property type="entry name" value="FAM234"/>
</dbReference>
<evidence type="ECO:0000256" key="5">
    <source>
        <dbReference type="ARBA" id="ARBA00023136"/>
    </source>
</evidence>
<comment type="caution">
    <text evidence="7">The sequence shown here is derived from an EMBL/GenBank/DDBJ whole genome shotgun (WGS) entry which is preliminary data.</text>
</comment>
<dbReference type="Proteomes" id="UP000309215">
    <property type="component" value="Unassembled WGS sequence"/>
</dbReference>
<dbReference type="PANTHER" id="PTHR21419">
    <property type="match status" value="1"/>
</dbReference>
<dbReference type="GO" id="GO:0016020">
    <property type="term" value="C:membrane"/>
    <property type="evidence" value="ECO:0007669"/>
    <property type="project" value="UniProtKB-SubCell"/>
</dbReference>
<dbReference type="InterPro" id="IPR028994">
    <property type="entry name" value="Integrin_alpha_N"/>
</dbReference>
<keyword evidence="2" id="KW-0812">Transmembrane</keyword>
<dbReference type="AlphaFoldDB" id="A0A4U1IXR3"/>
<evidence type="ECO:0000256" key="6">
    <source>
        <dbReference type="SAM" id="MobiDB-lite"/>
    </source>
</evidence>
<keyword evidence="8" id="KW-1185">Reference proteome</keyword>
<gene>
    <name evidence="7" type="ORF">E8A74_38165</name>
</gene>